<organism evidence="2 3">
    <name type="scientific">Xylaria grammica</name>
    <dbReference type="NCBI Taxonomy" id="363999"/>
    <lineage>
        <taxon>Eukaryota</taxon>
        <taxon>Fungi</taxon>
        <taxon>Dikarya</taxon>
        <taxon>Ascomycota</taxon>
        <taxon>Pezizomycotina</taxon>
        <taxon>Sordariomycetes</taxon>
        <taxon>Xylariomycetidae</taxon>
        <taxon>Xylariales</taxon>
        <taxon>Xylariaceae</taxon>
        <taxon>Xylaria</taxon>
    </lineage>
</organism>
<proteinExistence type="predicted"/>
<accession>A0A439D470</accession>
<reference evidence="2 3" key="1">
    <citation type="submission" date="2018-12" db="EMBL/GenBank/DDBJ databases">
        <title>Draft genome sequence of Xylaria grammica IHI A82.</title>
        <authorList>
            <person name="Buettner E."/>
            <person name="Kellner H."/>
        </authorList>
    </citation>
    <scope>NUCLEOTIDE SEQUENCE [LARGE SCALE GENOMIC DNA]</scope>
    <source>
        <strain evidence="2 3">IHI A82</strain>
    </source>
</reference>
<evidence type="ECO:0000313" key="3">
    <source>
        <dbReference type="Proteomes" id="UP000286045"/>
    </source>
</evidence>
<dbReference type="PANTHER" id="PTHR45763:SF46">
    <property type="entry name" value="AB HYDROLASE-1 DOMAIN-CONTAINING PROTEIN"/>
    <property type="match status" value="1"/>
</dbReference>
<dbReference type="SUPFAM" id="SSF53474">
    <property type="entry name" value="alpha/beta-Hydrolases"/>
    <property type="match status" value="1"/>
</dbReference>
<dbReference type="PANTHER" id="PTHR45763">
    <property type="entry name" value="HYDROLASE, ALPHA/BETA FOLD FAMILY PROTEIN, EXPRESSED-RELATED"/>
    <property type="match status" value="1"/>
</dbReference>
<keyword evidence="3" id="KW-1185">Reference proteome</keyword>
<gene>
    <name evidence="2" type="ORF">EKO27_g5925</name>
</gene>
<dbReference type="Pfam" id="PF00561">
    <property type="entry name" value="Abhydrolase_1"/>
    <property type="match status" value="1"/>
</dbReference>
<evidence type="ECO:0000313" key="2">
    <source>
        <dbReference type="EMBL" id="RWA09183.1"/>
    </source>
</evidence>
<protein>
    <recommendedName>
        <fullName evidence="1">AB hydrolase-1 domain-containing protein</fullName>
    </recommendedName>
</protein>
<evidence type="ECO:0000259" key="1">
    <source>
        <dbReference type="Pfam" id="PF00561"/>
    </source>
</evidence>
<sequence>MMACIQSRLRWTRLSTTRLTQPSLPRAYRRHISTLNSSAASLDIPGHTVTLPSGRLLGYHTSGPTTGTPVLYIHGHPDSGLTITGQLETRAAERLGIRWIGPDRPGVGLSTPYDAQTVLDYPSDIQSLVEHLGLKSYYILGTSGGTGFALACAKDLPRSQVGAVGICAGVGPYECGFDSMVEPQRKALEAWRDYPAEFKAYYESEYVPLARQNDIAALADKIRGEFEAGFSGADREALLEESAFAAAVKTLRQAWVQGAWAHAKGMELHWRPWGFALEDVAFPGVRLWYASRDGSTTSVMGRFMADRLPRSVYKEFPGDSHFTIWRDGNLQEMLRDLLGAGDP</sequence>
<comment type="caution">
    <text evidence="2">The sequence shown here is derived from an EMBL/GenBank/DDBJ whole genome shotgun (WGS) entry which is preliminary data.</text>
</comment>
<dbReference type="InterPro" id="IPR029058">
    <property type="entry name" value="AB_hydrolase_fold"/>
</dbReference>
<name>A0A439D470_9PEZI</name>
<dbReference type="Proteomes" id="UP000286045">
    <property type="component" value="Unassembled WGS sequence"/>
</dbReference>
<dbReference type="AlphaFoldDB" id="A0A439D470"/>
<dbReference type="STRING" id="363999.A0A439D470"/>
<dbReference type="InterPro" id="IPR000073">
    <property type="entry name" value="AB_hydrolase_1"/>
</dbReference>
<dbReference type="EMBL" id="RYZI01000165">
    <property type="protein sequence ID" value="RWA09183.1"/>
    <property type="molecule type" value="Genomic_DNA"/>
</dbReference>
<feature type="domain" description="AB hydrolase-1" evidence="1">
    <location>
        <begin position="69"/>
        <end position="209"/>
    </location>
</feature>
<dbReference type="Gene3D" id="3.40.50.1820">
    <property type="entry name" value="alpha/beta hydrolase"/>
    <property type="match status" value="1"/>
</dbReference>